<dbReference type="InterPro" id="IPR050389">
    <property type="entry name" value="LysR-type_TF"/>
</dbReference>
<dbReference type="AlphaFoldDB" id="A0A3N4ULK6"/>
<dbReference type="Gene3D" id="3.40.190.10">
    <property type="entry name" value="Periplasmic binding protein-like II"/>
    <property type="match status" value="2"/>
</dbReference>
<dbReference type="InterPro" id="IPR000847">
    <property type="entry name" value="LysR_HTH_N"/>
</dbReference>
<dbReference type="PROSITE" id="PS50931">
    <property type="entry name" value="HTH_LYSR"/>
    <property type="match status" value="1"/>
</dbReference>
<keyword evidence="7" id="KW-1185">Reference proteome</keyword>
<dbReference type="InterPro" id="IPR036390">
    <property type="entry name" value="WH_DNA-bd_sf"/>
</dbReference>
<evidence type="ECO:0000256" key="3">
    <source>
        <dbReference type="ARBA" id="ARBA00023125"/>
    </source>
</evidence>
<protein>
    <submittedName>
        <fullName evidence="6">DNA-binding transcriptional LysR family regulator</fullName>
    </submittedName>
</protein>
<evidence type="ECO:0000313" key="6">
    <source>
        <dbReference type="EMBL" id="RPE71526.1"/>
    </source>
</evidence>
<dbReference type="GO" id="GO:0003700">
    <property type="term" value="F:DNA-binding transcription factor activity"/>
    <property type="evidence" value="ECO:0007669"/>
    <property type="project" value="InterPro"/>
</dbReference>
<keyword evidence="2" id="KW-0805">Transcription regulation</keyword>
<evidence type="ECO:0000313" key="7">
    <source>
        <dbReference type="Proteomes" id="UP000269689"/>
    </source>
</evidence>
<dbReference type="InterPro" id="IPR036388">
    <property type="entry name" value="WH-like_DNA-bd_sf"/>
</dbReference>
<gene>
    <name evidence="6" type="ORF">EDD53_0646</name>
</gene>
<comment type="similarity">
    <text evidence="1">Belongs to the LysR transcriptional regulatory family.</text>
</comment>
<comment type="caution">
    <text evidence="6">The sequence shown here is derived from an EMBL/GenBank/DDBJ whole genome shotgun (WGS) entry which is preliminary data.</text>
</comment>
<feature type="domain" description="HTH lysR-type" evidence="5">
    <location>
        <begin position="11"/>
        <end position="68"/>
    </location>
</feature>
<keyword evidence="4" id="KW-0804">Transcription</keyword>
<dbReference type="PRINTS" id="PR00039">
    <property type="entry name" value="HTHLYSR"/>
</dbReference>
<evidence type="ECO:0000259" key="5">
    <source>
        <dbReference type="PROSITE" id="PS50931"/>
    </source>
</evidence>
<keyword evidence="3 6" id="KW-0238">DNA-binding</keyword>
<evidence type="ECO:0000256" key="4">
    <source>
        <dbReference type="ARBA" id="ARBA00023163"/>
    </source>
</evidence>
<proteinExistence type="inferred from homology"/>
<dbReference type="Pfam" id="PF00126">
    <property type="entry name" value="HTH_1"/>
    <property type="match status" value="1"/>
</dbReference>
<dbReference type="SUPFAM" id="SSF53850">
    <property type="entry name" value="Periplasmic binding protein-like II"/>
    <property type="match status" value="1"/>
</dbReference>
<dbReference type="GO" id="GO:0003677">
    <property type="term" value="F:DNA binding"/>
    <property type="evidence" value="ECO:0007669"/>
    <property type="project" value="UniProtKB-KW"/>
</dbReference>
<dbReference type="Pfam" id="PF03466">
    <property type="entry name" value="LysR_substrate"/>
    <property type="match status" value="1"/>
</dbReference>
<dbReference type="OrthoDB" id="9774011at2"/>
<name>A0A3N4ULK6_9RHOB</name>
<dbReference type="CDD" id="cd08417">
    <property type="entry name" value="PBP2_Nitroaromatics_like"/>
    <property type="match status" value="1"/>
</dbReference>
<evidence type="ECO:0000256" key="1">
    <source>
        <dbReference type="ARBA" id="ARBA00009437"/>
    </source>
</evidence>
<accession>A0A3N4ULK6</accession>
<dbReference type="Proteomes" id="UP000269689">
    <property type="component" value="Unassembled WGS sequence"/>
</dbReference>
<dbReference type="PANTHER" id="PTHR30118:SF15">
    <property type="entry name" value="TRANSCRIPTIONAL REGULATORY PROTEIN"/>
    <property type="match status" value="1"/>
</dbReference>
<reference evidence="6 7" key="1">
    <citation type="submission" date="2018-11" db="EMBL/GenBank/DDBJ databases">
        <title>Genomic Encyclopedia of Type Strains, Phase IV (KMG-IV): sequencing the most valuable type-strain genomes for metagenomic binning, comparative biology and taxonomic classification.</title>
        <authorList>
            <person name="Goeker M."/>
        </authorList>
    </citation>
    <scope>NUCLEOTIDE SEQUENCE [LARGE SCALE GENOMIC DNA]</scope>
    <source>
        <strain evidence="6 7">DSM 104731</strain>
    </source>
</reference>
<dbReference type="PANTHER" id="PTHR30118">
    <property type="entry name" value="HTH-TYPE TRANSCRIPTIONAL REGULATOR LEUO-RELATED"/>
    <property type="match status" value="1"/>
</dbReference>
<dbReference type="EMBL" id="RKQK01000001">
    <property type="protein sequence ID" value="RPE71526.1"/>
    <property type="molecule type" value="Genomic_DNA"/>
</dbReference>
<dbReference type="RefSeq" id="WP_123791733.1">
    <property type="nucleotide sequence ID" value="NZ_RKQK01000001.1"/>
</dbReference>
<dbReference type="SUPFAM" id="SSF46785">
    <property type="entry name" value="Winged helix' DNA-binding domain"/>
    <property type="match status" value="1"/>
</dbReference>
<dbReference type="Gene3D" id="1.10.10.10">
    <property type="entry name" value="Winged helix-like DNA-binding domain superfamily/Winged helix DNA-binding domain"/>
    <property type="match status" value="1"/>
</dbReference>
<organism evidence="6 7">
    <name type="scientific">Pacificibacter maritimus</name>
    <dbReference type="NCBI Taxonomy" id="762213"/>
    <lineage>
        <taxon>Bacteria</taxon>
        <taxon>Pseudomonadati</taxon>
        <taxon>Pseudomonadota</taxon>
        <taxon>Alphaproteobacteria</taxon>
        <taxon>Rhodobacterales</taxon>
        <taxon>Roseobacteraceae</taxon>
        <taxon>Pacificibacter</taxon>
    </lineage>
</organism>
<sequence length="300" mass="33420">MTQQHSNLSNLDMRALEILLLVYKEKSFTRAADSLGVSQSVVSYNIDKVRKVVGDPLFVREAGVTLPTEKCVSLVTLSEEMLLRMEDLQSANTFDPTTTTDPLVIACNYYERLLLIPSIVATFRSLAPSMPIEIIDASGLGHEKLLNREADILIGPFNRTDTAFYARTLFTDNYVCMMDAANPAVQSELTLETYLKLDHIVVTYGGMWKSFYLTELERLGHQIRPMLRVPSPAGIEEIVSGSPLVATLPAGMGRKICGSLRLVPCPIQQSLPIRIVWTAQHHHSAKIKWVRDIIAETMTA</sequence>
<dbReference type="InterPro" id="IPR005119">
    <property type="entry name" value="LysR_subst-bd"/>
</dbReference>
<evidence type="ECO:0000256" key="2">
    <source>
        <dbReference type="ARBA" id="ARBA00023015"/>
    </source>
</evidence>
<dbReference type="InterPro" id="IPR037402">
    <property type="entry name" value="YidZ_PBP2"/>
</dbReference>